<dbReference type="InterPro" id="IPR013766">
    <property type="entry name" value="Thioredoxin_domain"/>
</dbReference>
<feature type="domain" description="Thioredoxin" evidence="3">
    <location>
        <begin position="40"/>
        <end position="203"/>
    </location>
</feature>
<reference evidence="5" key="1">
    <citation type="journal article" date="2019" name="Int. J. Syst. Evol. Microbiol.">
        <title>The Global Catalogue of Microorganisms (GCM) 10K type strain sequencing project: providing services to taxonomists for standard genome sequencing and annotation.</title>
        <authorList>
            <consortium name="The Broad Institute Genomics Platform"/>
            <consortium name="The Broad Institute Genome Sequencing Center for Infectious Disease"/>
            <person name="Wu L."/>
            <person name="Ma J."/>
        </authorList>
    </citation>
    <scope>NUCLEOTIDE SEQUENCE [LARGE SCALE GENOMIC DNA]</scope>
    <source>
        <strain evidence="5">KCTC 23314</strain>
    </source>
</reference>
<dbReference type="PANTHER" id="PTHR12151">
    <property type="entry name" value="ELECTRON TRANSPORT PROTIN SCO1/SENC FAMILY MEMBER"/>
    <property type="match status" value="1"/>
</dbReference>
<dbReference type="PANTHER" id="PTHR12151:SF25">
    <property type="entry name" value="LINALOOL DEHYDRATASE_ISOMERASE DOMAIN-CONTAINING PROTEIN"/>
    <property type="match status" value="1"/>
</dbReference>
<dbReference type="RefSeq" id="WP_189688228.1">
    <property type="nucleotide sequence ID" value="NZ_BMYK01000010.1"/>
</dbReference>
<dbReference type="InterPro" id="IPR003782">
    <property type="entry name" value="SCO1/SenC"/>
</dbReference>
<dbReference type="Proteomes" id="UP000626210">
    <property type="component" value="Unassembled WGS sequence"/>
</dbReference>
<keyword evidence="2" id="KW-0186">Copper</keyword>
<proteinExistence type="inferred from homology"/>
<comment type="caution">
    <text evidence="4">The sequence shown here is derived from an EMBL/GenBank/DDBJ whole genome shotgun (WGS) entry which is preliminary data.</text>
</comment>
<dbReference type="InterPro" id="IPR036249">
    <property type="entry name" value="Thioredoxin-like_sf"/>
</dbReference>
<dbReference type="CDD" id="cd02968">
    <property type="entry name" value="SCO"/>
    <property type="match status" value="1"/>
</dbReference>
<organism evidence="4 5">
    <name type="scientific">Pseudorhodoferax aquiterrae</name>
    <dbReference type="NCBI Taxonomy" id="747304"/>
    <lineage>
        <taxon>Bacteria</taxon>
        <taxon>Pseudomonadati</taxon>
        <taxon>Pseudomonadota</taxon>
        <taxon>Betaproteobacteria</taxon>
        <taxon>Burkholderiales</taxon>
        <taxon>Comamonadaceae</taxon>
    </lineage>
</organism>
<sequence>MPIASATATRRTLVLGVPLAMLLAAGCSKKPQANFASTDITGAEYAQGFTLTDHNGQRRTLKDFQGKAVAVFFGFTQCPDVCPTTLAEMSQVKAMLGADGGRLQVLLVTVDPERDTAAVLKAYTEAFDPAFLALRPTEEELKSLASDFKIYFKKVGDSKTAYTMDHSAGTYLFDPQGRIRLYSRYGSGAKDLHADIRQLLDGA</sequence>
<keyword evidence="4" id="KW-0449">Lipoprotein</keyword>
<comment type="similarity">
    <text evidence="1">Belongs to the SCO1/2 family.</text>
</comment>
<accession>A0ABQ3G3W8</accession>
<evidence type="ECO:0000259" key="3">
    <source>
        <dbReference type="PROSITE" id="PS51352"/>
    </source>
</evidence>
<evidence type="ECO:0000313" key="4">
    <source>
        <dbReference type="EMBL" id="GHC88186.1"/>
    </source>
</evidence>
<evidence type="ECO:0000256" key="1">
    <source>
        <dbReference type="ARBA" id="ARBA00010996"/>
    </source>
</evidence>
<evidence type="ECO:0000313" key="5">
    <source>
        <dbReference type="Proteomes" id="UP000626210"/>
    </source>
</evidence>
<protein>
    <submittedName>
        <fullName evidence="4">Lipoprotein</fullName>
    </submittedName>
</protein>
<dbReference type="EMBL" id="BMYK01000010">
    <property type="protein sequence ID" value="GHC88186.1"/>
    <property type="molecule type" value="Genomic_DNA"/>
</dbReference>
<dbReference type="SUPFAM" id="SSF52833">
    <property type="entry name" value="Thioredoxin-like"/>
    <property type="match status" value="1"/>
</dbReference>
<dbReference type="Pfam" id="PF02630">
    <property type="entry name" value="SCO1-SenC"/>
    <property type="match status" value="1"/>
</dbReference>
<keyword evidence="5" id="KW-1185">Reference proteome</keyword>
<dbReference type="PROSITE" id="PS51352">
    <property type="entry name" value="THIOREDOXIN_2"/>
    <property type="match status" value="1"/>
</dbReference>
<name>A0ABQ3G3W8_9BURK</name>
<gene>
    <name evidence="4" type="ORF">GCM10007320_35100</name>
</gene>
<dbReference type="Gene3D" id="3.40.30.10">
    <property type="entry name" value="Glutaredoxin"/>
    <property type="match status" value="1"/>
</dbReference>
<evidence type="ECO:0000256" key="2">
    <source>
        <dbReference type="ARBA" id="ARBA00023008"/>
    </source>
</evidence>